<evidence type="ECO:0000313" key="7">
    <source>
        <dbReference type="Proteomes" id="UP001237642"/>
    </source>
</evidence>
<dbReference type="FunFam" id="1.10.10.10:FF:000131">
    <property type="entry name" value="la-related protein 1B isoform X2"/>
    <property type="match status" value="1"/>
</dbReference>
<dbReference type="Pfam" id="PF05383">
    <property type="entry name" value="La"/>
    <property type="match status" value="1"/>
</dbReference>
<feature type="transmembrane region" description="Helical" evidence="4">
    <location>
        <begin position="12"/>
        <end position="30"/>
    </location>
</feature>
<feature type="compositionally biased region" description="Basic and acidic residues" evidence="3">
    <location>
        <begin position="247"/>
        <end position="267"/>
    </location>
</feature>
<sequence>MVSFYDIVLLSSFWFPTIVAGMKILGYLVLMQEDGGEGKYWETRKRRWRGFANVFAQSEPPQQQFAESEPPVISVLVGDSPINSGDVKQVWGKPLNGNGNSGGVATAVVDVSPGVMDTHSWPALSKAPKSDSLSQGSLPASQGSGMGSILSSKQVLANTSSPNSNVNHATNTRQRSIKRATNNGGFIQPSSPQPQAPAVEVPPGKPGNTTGESSSHKEGGPKGGFGNDHQPQRSNSFNRRGGNGQHPRGDASYHHSYGGRRDQDRGNQDWNHTQQSYGSRDNYMQQQRGAHRGYPRGPHASPFIAPQPVPVRPFPNHMVFPTDVPQPVFYVQSPESLRGVVPIMPQVAAHPMYYPPFPDPQLHVKIMNQIEYYFSNENLVKDTFLRQNMDEQGWVPIKLIAGFKKVLNLTDNILLILNAVQASTVVEVQNDKIRKRNEWMKWIMPPGPFSPVSSPQARAKSGHDMLTGQFQGVSLDEKSVRGHTEMFKKSLSGEFSGQLQQSGGEGDVQTGFERNSSAGSLSK</sequence>
<dbReference type="Gene3D" id="1.10.10.10">
    <property type="entry name" value="Winged helix-like DNA-binding domain superfamily/Winged helix DNA-binding domain"/>
    <property type="match status" value="1"/>
</dbReference>
<comment type="caution">
    <text evidence="6">The sequence shown here is derived from an EMBL/GenBank/DDBJ whole genome shotgun (WGS) entry which is preliminary data.</text>
</comment>
<name>A0AAD8INF7_9APIA</name>
<accession>A0AAD8INF7</accession>
<evidence type="ECO:0000256" key="3">
    <source>
        <dbReference type="SAM" id="MobiDB-lite"/>
    </source>
</evidence>
<dbReference type="CDD" id="cd07323">
    <property type="entry name" value="LAM"/>
    <property type="match status" value="1"/>
</dbReference>
<dbReference type="SMART" id="SM00715">
    <property type="entry name" value="LA"/>
    <property type="match status" value="1"/>
</dbReference>
<evidence type="ECO:0000256" key="1">
    <source>
        <dbReference type="ARBA" id="ARBA00022884"/>
    </source>
</evidence>
<evidence type="ECO:0000259" key="5">
    <source>
        <dbReference type="PROSITE" id="PS50961"/>
    </source>
</evidence>
<evidence type="ECO:0000256" key="4">
    <source>
        <dbReference type="SAM" id="Phobius"/>
    </source>
</evidence>
<dbReference type="PANTHER" id="PTHR22792:SF132">
    <property type="entry name" value="LA-RELATED PROTEIN 1"/>
    <property type="match status" value="1"/>
</dbReference>
<dbReference type="InterPro" id="IPR036388">
    <property type="entry name" value="WH-like_DNA-bd_sf"/>
</dbReference>
<reference evidence="6" key="1">
    <citation type="submission" date="2023-02" db="EMBL/GenBank/DDBJ databases">
        <title>Genome of toxic invasive species Heracleum sosnowskyi carries increased number of genes despite the absence of recent whole-genome duplications.</title>
        <authorList>
            <person name="Schelkunov M."/>
            <person name="Shtratnikova V."/>
            <person name="Makarenko M."/>
            <person name="Klepikova A."/>
            <person name="Omelchenko D."/>
            <person name="Novikova G."/>
            <person name="Obukhova E."/>
            <person name="Bogdanov V."/>
            <person name="Penin A."/>
            <person name="Logacheva M."/>
        </authorList>
    </citation>
    <scope>NUCLEOTIDE SEQUENCE</scope>
    <source>
        <strain evidence="6">Hsosn_3</strain>
        <tissue evidence="6">Leaf</tissue>
    </source>
</reference>
<dbReference type="AlphaFoldDB" id="A0AAD8INF7"/>
<evidence type="ECO:0000256" key="2">
    <source>
        <dbReference type="PROSITE-ProRule" id="PRU00332"/>
    </source>
</evidence>
<feature type="compositionally biased region" description="Polar residues" evidence="3">
    <location>
        <begin position="512"/>
        <end position="523"/>
    </location>
</feature>
<organism evidence="6 7">
    <name type="scientific">Heracleum sosnowskyi</name>
    <dbReference type="NCBI Taxonomy" id="360622"/>
    <lineage>
        <taxon>Eukaryota</taxon>
        <taxon>Viridiplantae</taxon>
        <taxon>Streptophyta</taxon>
        <taxon>Embryophyta</taxon>
        <taxon>Tracheophyta</taxon>
        <taxon>Spermatophyta</taxon>
        <taxon>Magnoliopsida</taxon>
        <taxon>eudicotyledons</taxon>
        <taxon>Gunneridae</taxon>
        <taxon>Pentapetalae</taxon>
        <taxon>asterids</taxon>
        <taxon>campanulids</taxon>
        <taxon>Apiales</taxon>
        <taxon>Apiaceae</taxon>
        <taxon>Apioideae</taxon>
        <taxon>apioid superclade</taxon>
        <taxon>Tordylieae</taxon>
        <taxon>Tordyliinae</taxon>
        <taxon>Heracleum</taxon>
    </lineage>
</organism>
<feature type="domain" description="HTH La-type RNA-binding" evidence="5">
    <location>
        <begin position="356"/>
        <end position="445"/>
    </location>
</feature>
<keyword evidence="4" id="KW-0472">Membrane</keyword>
<dbReference type="InterPro" id="IPR045180">
    <property type="entry name" value="La_dom_prot"/>
</dbReference>
<feature type="region of interest" description="Disordered" evidence="3">
    <location>
        <begin position="120"/>
        <end position="148"/>
    </location>
</feature>
<feature type="compositionally biased region" description="Polar residues" evidence="3">
    <location>
        <begin position="493"/>
        <end position="502"/>
    </location>
</feature>
<feature type="compositionally biased region" description="Polar residues" evidence="3">
    <location>
        <begin position="131"/>
        <end position="148"/>
    </location>
</feature>
<dbReference type="GO" id="GO:0003723">
    <property type="term" value="F:RNA binding"/>
    <property type="evidence" value="ECO:0007669"/>
    <property type="project" value="UniProtKB-UniRule"/>
</dbReference>
<gene>
    <name evidence="6" type="ORF">POM88_016239</name>
</gene>
<dbReference type="GO" id="GO:0005737">
    <property type="term" value="C:cytoplasm"/>
    <property type="evidence" value="ECO:0007669"/>
    <property type="project" value="UniProtKB-ARBA"/>
</dbReference>
<dbReference type="InterPro" id="IPR006630">
    <property type="entry name" value="La_HTH"/>
</dbReference>
<dbReference type="PROSITE" id="PS50961">
    <property type="entry name" value="HTH_LA"/>
    <property type="match status" value="1"/>
</dbReference>
<feature type="region of interest" description="Disordered" evidence="3">
    <location>
        <begin position="182"/>
        <end position="307"/>
    </location>
</feature>
<keyword evidence="4" id="KW-0812">Transmembrane</keyword>
<dbReference type="PANTHER" id="PTHR22792">
    <property type="entry name" value="LUPUS LA PROTEIN-RELATED"/>
    <property type="match status" value="1"/>
</dbReference>
<proteinExistence type="predicted"/>
<protein>
    <submittedName>
        <fullName evidence="6">HTH La-type RNA-binding domain-containing protein</fullName>
    </submittedName>
</protein>
<reference evidence="6" key="2">
    <citation type="submission" date="2023-05" db="EMBL/GenBank/DDBJ databases">
        <authorList>
            <person name="Schelkunov M.I."/>
        </authorList>
    </citation>
    <scope>NUCLEOTIDE SEQUENCE</scope>
    <source>
        <strain evidence="6">Hsosn_3</strain>
        <tissue evidence="6">Leaf</tissue>
    </source>
</reference>
<feature type="region of interest" description="Disordered" evidence="3">
    <location>
        <begin position="493"/>
        <end position="523"/>
    </location>
</feature>
<dbReference type="Proteomes" id="UP001237642">
    <property type="component" value="Unassembled WGS sequence"/>
</dbReference>
<feature type="compositionally biased region" description="Polar residues" evidence="3">
    <location>
        <begin position="268"/>
        <end position="288"/>
    </location>
</feature>
<dbReference type="SUPFAM" id="SSF46785">
    <property type="entry name" value="Winged helix' DNA-binding domain"/>
    <property type="match status" value="1"/>
</dbReference>
<evidence type="ECO:0000313" key="6">
    <source>
        <dbReference type="EMBL" id="KAK1388061.1"/>
    </source>
</evidence>
<keyword evidence="1 2" id="KW-0694">RNA-binding</keyword>
<dbReference type="InterPro" id="IPR036390">
    <property type="entry name" value="WH_DNA-bd_sf"/>
</dbReference>
<keyword evidence="7" id="KW-1185">Reference proteome</keyword>
<dbReference type="EMBL" id="JAUIZM010000004">
    <property type="protein sequence ID" value="KAK1388061.1"/>
    <property type="molecule type" value="Genomic_DNA"/>
</dbReference>
<keyword evidence="4" id="KW-1133">Transmembrane helix</keyword>